<keyword evidence="1" id="KW-0812">Transmembrane</keyword>
<evidence type="ECO:0000313" key="4">
    <source>
        <dbReference type="Proteomes" id="UP000326903"/>
    </source>
</evidence>
<dbReference type="Proteomes" id="UP000326903">
    <property type="component" value="Unassembled WGS sequence"/>
</dbReference>
<evidence type="ECO:0000256" key="1">
    <source>
        <dbReference type="SAM" id="Phobius"/>
    </source>
</evidence>
<gene>
    <name evidence="3" type="ORF">FW778_16080</name>
</gene>
<feature type="transmembrane region" description="Helical" evidence="1">
    <location>
        <begin position="21"/>
        <end position="41"/>
    </location>
</feature>
<reference evidence="3 4" key="1">
    <citation type="submission" date="2019-09" db="EMBL/GenBank/DDBJ databases">
        <title>Draft genome sequence of Ginsengibacter sp. BR5-29.</title>
        <authorList>
            <person name="Im W.-T."/>
        </authorList>
    </citation>
    <scope>NUCLEOTIDE SEQUENCE [LARGE SCALE GENOMIC DNA]</scope>
    <source>
        <strain evidence="3 4">BR5-29</strain>
    </source>
</reference>
<dbReference type="EMBL" id="VYQF01000005">
    <property type="protein sequence ID" value="KAA9037611.1"/>
    <property type="molecule type" value="Genomic_DNA"/>
</dbReference>
<evidence type="ECO:0000259" key="2">
    <source>
        <dbReference type="Pfam" id="PF12704"/>
    </source>
</evidence>
<dbReference type="AlphaFoldDB" id="A0A5J5IDM1"/>
<dbReference type="RefSeq" id="WP_150415846.1">
    <property type="nucleotide sequence ID" value="NZ_VYQF01000005.1"/>
</dbReference>
<accession>A0A5J5IDM1</accession>
<evidence type="ECO:0000313" key="3">
    <source>
        <dbReference type="EMBL" id="KAA9037611.1"/>
    </source>
</evidence>
<protein>
    <submittedName>
        <fullName evidence="3">ABC transporter permease</fullName>
    </submittedName>
</protein>
<sequence>MVKNFLKTALRNLSKNRGYSFLNIFGLAIGIACAGFIFLWVEDEMNFDGNNANKSRIYLVKTNDRVDDGVFTHSSTAGPMAAALQANIPGIANTCRITEGGTSFLFTMGDKAVNASGKYVEPSFFSMFTLPFAQGNAESAFSQLHSIVLTQKTTTKFFGDEKENYVSNKIEQNAECMQRAMPLKSGRSDEKFCNVG</sequence>
<keyword evidence="4" id="KW-1185">Reference proteome</keyword>
<name>A0A5J5IDM1_9BACT</name>
<feature type="domain" description="MacB-like periplasmic core" evidence="2">
    <location>
        <begin position="20"/>
        <end position="159"/>
    </location>
</feature>
<keyword evidence="1" id="KW-1133">Transmembrane helix</keyword>
<proteinExistence type="predicted"/>
<dbReference type="Pfam" id="PF12704">
    <property type="entry name" value="MacB_PCD"/>
    <property type="match status" value="1"/>
</dbReference>
<dbReference type="InterPro" id="IPR025857">
    <property type="entry name" value="MacB_PCD"/>
</dbReference>
<keyword evidence="1" id="KW-0472">Membrane</keyword>
<comment type="caution">
    <text evidence="3">The sequence shown here is derived from an EMBL/GenBank/DDBJ whole genome shotgun (WGS) entry which is preliminary data.</text>
</comment>
<dbReference type="PROSITE" id="PS51257">
    <property type="entry name" value="PROKAR_LIPOPROTEIN"/>
    <property type="match status" value="1"/>
</dbReference>
<organism evidence="3 4">
    <name type="scientific">Ginsengibacter hankyongi</name>
    <dbReference type="NCBI Taxonomy" id="2607284"/>
    <lineage>
        <taxon>Bacteria</taxon>
        <taxon>Pseudomonadati</taxon>
        <taxon>Bacteroidota</taxon>
        <taxon>Chitinophagia</taxon>
        <taxon>Chitinophagales</taxon>
        <taxon>Chitinophagaceae</taxon>
        <taxon>Ginsengibacter</taxon>
    </lineage>
</organism>